<keyword evidence="2" id="KW-1185">Reference proteome</keyword>
<protein>
    <recommendedName>
        <fullName evidence="3">MarR family transcriptional regulator</fullName>
    </recommendedName>
</protein>
<dbReference type="EMBL" id="JBHMAJ010000005">
    <property type="protein sequence ID" value="MFB9823721.1"/>
    <property type="molecule type" value="Genomic_DNA"/>
</dbReference>
<dbReference type="Proteomes" id="UP001589595">
    <property type="component" value="Unassembled WGS sequence"/>
</dbReference>
<organism evidence="1 2">
    <name type="scientific">Halobaculum roseum</name>
    <dbReference type="NCBI Taxonomy" id="2175149"/>
    <lineage>
        <taxon>Archaea</taxon>
        <taxon>Methanobacteriati</taxon>
        <taxon>Methanobacteriota</taxon>
        <taxon>Stenosarchaea group</taxon>
        <taxon>Halobacteria</taxon>
        <taxon>Halobacteriales</taxon>
        <taxon>Haloferacaceae</taxon>
        <taxon>Halobaculum</taxon>
    </lineage>
</organism>
<accession>A0ABD5MNX2</accession>
<dbReference type="GeneID" id="67209169"/>
<dbReference type="AlphaFoldDB" id="A0ABD5MNX2"/>
<dbReference type="RefSeq" id="WP_222918196.1">
    <property type="nucleotide sequence ID" value="NZ_CP082287.1"/>
</dbReference>
<proteinExistence type="predicted"/>
<dbReference type="Gene3D" id="1.10.10.10">
    <property type="entry name" value="Winged helix-like DNA-binding domain superfamily/Winged helix DNA-binding domain"/>
    <property type="match status" value="1"/>
</dbReference>
<evidence type="ECO:0008006" key="3">
    <source>
        <dbReference type="Google" id="ProtNLM"/>
    </source>
</evidence>
<reference evidence="1" key="1">
    <citation type="submission" date="2024-09" db="EMBL/GenBank/DDBJ databases">
        <authorList>
            <person name="Sun Q."/>
        </authorList>
    </citation>
    <scope>NUCLEOTIDE SEQUENCE [LARGE SCALE GENOMIC DNA]</scope>
    <source>
        <strain evidence="1">JCM 31273</strain>
    </source>
</reference>
<dbReference type="SUPFAM" id="SSF46785">
    <property type="entry name" value="Winged helix' DNA-binding domain"/>
    <property type="match status" value="1"/>
</dbReference>
<dbReference type="InterPro" id="IPR036390">
    <property type="entry name" value="WH_DNA-bd_sf"/>
</dbReference>
<evidence type="ECO:0000313" key="2">
    <source>
        <dbReference type="Proteomes" id="UP001589595"/>
    </source>
</evidence>
<dbReference type="InterPro" id="IPR036388">
    <property type="entry name" value="WH-like_DNA-bd_sf"/>
</dbReference>
<gene>
    <name evidence="1" type="ORF">ACFFOL_05945</name>
</gene>
<comment type="caution">
    <text evidence="1">The sequence shown here is derived from an EMBL/GenBank/DDBJ whole genome shotgun (WGS) entry which is preliminary data.</text>
</comment>
<name>A0ABD5MNX2_9EURY</name>
<evidence type="ECO:0000313" key="1">
    <source>
        <dbReference type="EMBL" id="MFB9823721.1"/>
    </source>
</evidence>
<sequence>MTRGPDPSHTKVDILRQFIETPDPVLFVSEVSEYFDKSDEWARGRMNELVEDGYLDSKKPGRRTRVYWITREGREYYASTSASDNQ</sequence>